<accession>A0ABU5E6V6</accession>
<organism evidence="1 2">
    <name type="scientific">Dongia soli</name>
    <dbReference type="NCBI Taxonomy" id="600628"/>
    <lineage>
        <taxon>Bacteria</taxon>
        <taxon>Pseudomonadati</taxon>
        <taxon>Pseudomonadota</taxon>
        <taxon>Alphaproteobacteria</taxon>
        <taxon>Rhodospirillales</taxon>
        <taxon>Dongiaceae</taxon>
        <taxon>Dongia</taxon>
    </lineage>
</organism>
<dbReference type="CDD" id="cd03801">
    <property type="entry name" value="GT4_PimA-like"/>
    <property type="match status" value="1"/>
</dbReference>
<dbReference type="Proteomes" id="UP001279642">
    <property type="component" value="Unassembled WGS sequence"/>
</dbReference>
<comment type="caution">
    <text evidence="1">The sequence shown here is derived from an EMBL/GenBank/DDBJ whole genome shotgun (WGS) entry which is preliminary data.</text>
</comment>
<dbReference type="GO" id="GO:0016757">
    <property type="term" value="F:glycosyltransferase activity"/>
    <property type="evidence" value="ECO:0007669"/>
    <property type="project" value="UniProtKB-KW"/>
</dbReference>
<keyword evidence="1" id="KW-0328">Glycosyltransferase</keyword>
<dbReference type="RefSeq" id="WP_320507061.1">
    <property type="nucleotide sequence ID" value="NZ_JAXCLW010000001.1"/>
</dbReference>
<dbReference type="PANTHER" id="PTHR45947:SF3">
    <property type="entry name" value="SULFOQUINOVOSYL TRANSFERASE SQD2"/>
    <property type="match status" value="1"/>
</dbReference>
<protein>
    <submittedName>
        <fullName evidence="1">Glycosyltransferase family 4 protein</fullName>
        <ecNumber evidence="1">2.4.-.-</ecNumber>
    </submittedName>
</protein>
<sequence length="384" mass="41518">MHRIAFYAPLKSPDHPIPSGDRAMARLLIAAWRRQGAQIDIPTRLRARITAPDPIAQRELAARAEAEADRLIAHYRAELPDWRPQAWFTYHLYYKAVDWIGPKVAAALDIPYLLAEASHAPKRAAGDWAFNHGGAEQAIRAASAIFCLNPNDRACLAPLAGTARLVDLPPFLDLAAFAPVVPDKIASRQRMAIEAGIDIASPRFAAPWLLAVGMMRPGDKLASYRQLATALPAIHQRDWHLVIIGDGPARPEIERLFAPFPGRVTMVGAKAPEDLPGYYAAADLLVWPAVNEAFGMALLEAQACGLPVLAGAVGGVPAILRDSETGWLAPADDPAAFGALLNRVLGLDLATAGCRARQYIEARHDIAGAARILDRTWRDLGLPA</sequence>
<keyword evidence="2" id="KW-1185">Reference proteome</keyword>
<dbReference type="EC" id="2.4.-.-" evidence="1"/>
<dbReference type="Gene3D" id="3.40.50.2000">
    <property type="entry name" value="Glycogen Phosphorylase B"/>
    <property type="match status" value="2"/>
</dbReference>
<evidence type="ECO:0000313" key="2">
    <source>
        <dbReference type="Proteomes" id="UP001279642"/>
    </source>
</evidence>
<name>A0ABU5E6V6_9PROT</name>
<keyword evidence="1" id="KW-0808">Transferase</keyword>
<dbReference type="EMBL" id="JAXCLW010000001">
    <property type="protein sequence ID" value="MDY0882025.1"/>
    <property type="molecule type" value="Genomic_DNA"/>
</dbReference>
<reference evidence="1 2" key="1">
    <citation type="journal article" date="2016" name="Antonie Van Leeuwenhoek">
        <title>Dongia soli sp. nov., isolated from soil from Dokdo, Korea.</title>
        <authorList>
            <person name="Kim D.U."/>
            <person name="Lee H."/>
            <person name="Kim H."/>
            <person name="Kim S.G."/>
            <person name="Ka J.O."/>
        </authorList>
    </citation>
    <scope>NUCLEOTIDE SEQUENCE [LARGE SCALE GENOMIC DNA]</scope>
    <source>
        <strain evidence="1 2">D78</strain>
    </source>
</reference>
<dbReference type="Pfam" id="PF13692">
    <property type="entry name" value="Glyco_trans_1_4"/>
    <property type="match status" value="1"/>
</dbReference>
<gene>
    <name evidence="1" type="ORF">SMD27_04155</name>
</gene>
<dbReference type="SUPFAM" id="SSF53756">
    <property type="entry name" value="UDP-Glycosyltransferase/glycogen phosphorylase"/>
    <property type="match status" value="1"/>
</dbReference>
<dbReference type="PANTHER" id="PTHR45947">
    <property type="entry name" value="SULFOQUINOVOSYL TRANSFERASE SQD2"/>
    <property type="match status" value="1"/>
</dbReference>
<proteinExistence type="predicted"/>
<evidence type="ECO:0000313" key="1">
    <source>
        <dbReference type="EMBL" id="MDY0882025.1"/>
    </source>
</evidence>
<dbReference type="InterPro" id="IPR050194">
    <property type="entry name" value="Glycosyltransferase_grp1"/>
</dbReference>